<proteinExistence type="predicted"/>
<accession>F4N9W0</accession>
<reference evidence="2" key="1">
    <citation type="journal article" date="2011" name="Appl. Environ. Microbiol.">
        <title>Bacteriophages LIMElight and LIMEzero of Pantoea agglomerans, belonging to the "phiKMV-like viruses".</title>
        <authorList>
            <person name="Adriaenssens E.M."/>
            <person name="Ceyssens P.J."/>
            <person name="Dunon V."/>
            <person name="Ackermann H.W."/>
            <person name="Van Vaerenbergh J."/>
            <person name="Maes M."/>
            <person name="De Proft M."/>
            <person name="Lavigne R."/>
        </authorList>
    </citation>
    <scope>NUCLEOTIDE SEQUENCE [LARGE SCALE GENOMIC DNA]</scope>
</reference>
<evidence type="ECO:0000313" key="2">
    <source>
        <dbReference type="Proteomes" id="UP000008465"/>
    </source>
</evidence>
<dbReference type="GeneID" id="10894637"/>
<keyword evidence="2" id="KW-1185">Reference proteome</keyword>
<protein>
    <submittedName>
        <fullName evidence="1">Uncharacterized protein</fullName>
    </submittedName>
</protein>
<dbReference type="RefSeq" id="YP_004539130.1">
    <property type="nucleotide sequence ID" value="NC_015585.1"/>
</dbReference>
<dbReference type="EMBL" id="FR751545">
    <property type="protein sequence ID" value="CBY88588.1"/>
    <property type="molecule type" value="Genomic_DNA"/>
</dbReference>
<evidence type="ECO:0000313" key="1">
    <source>
        <dbReference type="EMBL" id="CBY88588.1"/>
    </source>
</evidence>
<dbReference type="KEGG" id="vg:10894637"/>
<organism evidence="1 2">
    <name type="scientific">Pantoea phage LIMEzero</name>
    <dbReference type="NCBI Taxonomy" id="943335"/>
    <lineage>
        <taxon>Viruses</taxon>
        <taxon>Duplodnaviria</taxon>
        <taxon>Heunggongvirae</taxon>
        <taxon>Uroviricota</taxon>
        <taxon>Caudoviricetes</taxon>
        <taxon>Autographivirales</taxon>
        <taxon>Autoscriptoviridae</taxon>
        <taxon>Stentvirinae</taxon>
        <taxon>Waewaevirus</taxon>
        <taxon>Waewaevirus limezero</taxon>
    </lineage>
</organism>
<dbReference type="Proteomes" id="UP000008465">
    <property type="component" value="Segment"/>
</dbReference>
<name>F4N9W0_9CAUD</name>
<sequence>MSLLNNGEGRLGRQAAGFSAQTTQSFIEAHVKNGVLYQMAWHPADVAAGANSDLVFTVPANTIVLIKSRVIQTDAAFMTADVYDTPTYTGGTILPSYNLNLNSSNVSASVLRGGPTVTATGTKVAASSYLLGSSTQGSSQRVAFSTVPGFERFLMPDKTYLLRINNGSSFDARLVVDLVWFEGLPSRYPVI</sequence>